<evidence type="ECO:0000313" key="3">
    <source>
        <dbReference type="Proteomes" id="UP000324632"/>
    </source>
</evidence>
<evidence type="ECO:0000313" key="2">
    <source>
        <dbReference type="EMBL" id="KAA0701741.1"/>
    </source>
</evidence>
<sequence>MKQSSLAFIASFLGQAIVCTDNGEDTVVLISSALSTYLWGAGLGSLLNDAEAIEDYLLLSPGLDLTINADGFLLLMQRAVEPPAPSVETLNNSDEFLQEMLELAQPVVLPAPEETLSEVQCLFRRFRLVFSCLANDFATNVRFEMPVLQMLI</sequence>
<feature type="signal peptide" evidence="1">
    <location>
        <begin position="1"/>
        <end position="16"/>
    </location>
</feature>
<keyword evidence="3" id="KW-1185">Reference proteome</keyword>
<reference evidence="2 3" key="1">
    <citation type="journal article" date="2019" name="Mol. Ecol. Resour.">
        <title>Chromosome-level genome assembly of Triplophysa tibetana, a fish adapted to the harsh high-altitude environment of the Tibetan Plateau.</title>
        <authorList>
            <person name="Yang X."/>
            <person name="Liu H."/>
            <person name="Ma Z."/>
            <person name="Zou Y."/>
            <person name="Zou M."/>
            <person name="Mao Y."/>
            <person name="Li X."/>
            <person name="Wang H."/>
            <person name="Chen T."/>
            <person name="Wang W."/>
            <person name="Yang R."/>
        </authorList>
    </citation>
    <scope>NUCLEOTIDE SEQUENCE [LARGE SCALE GENOMIC DNA]</scope>
    <source>
        <strain evidence="2">TTIB1903HZAU</strain>
        <tissue evidence="2">Muscle</tissue>
    </source>
</reference>
<evidence type="ECO:0000256" key="1">
    <source>
        <dbReference type="SAM" id="SignalP"/>
    </source>
</evidence>
<keyword evidence="1" id="KW-0732">Signal</keyword>
<gene>
    <name evidence="2" type="ORF">E1301_Tti023105</name>
</gene>
<dbReference type="AlphaFoldDB" id="A0A5A9MY67"/>
<feature type="chain" id="PRO_5022796046" evidence="1">
    <location>
        <begin position="17"/>
        <end position="152"/>
    </location>
</feature>
<name>A0A5A9MY67_9TELE</name>
<accession>A0A5A9MY67</accession>
<comment type="caution">
    <text evidence="2">The sequence shown here is derived from an EMBL/GenBank/DDBJ whole genome shotgun (WGS) entry which is preliminary data.</text>
</comment>
<protein>
    <submittedName>
        <fullName evidence="2">Uncharacterized protein</fullName>
    </submittedName>
</protein>
<dbReference type="EMBL" id="SOYY01000025">
    <property type="protein sequence ID" value="KAA0701741.1"/>
    <property type="molecule type" value="Genomic_DNA"/>
</dbReference>
<organism evidence="2 3">
    <name type="scientific">Triplophysa tibetana</name>
    <dbReference type="NCBI Taxonomy" id="1572043"/>
    <lineage>
        <taxon>Eukaryota</taxon>
        <taxon>Metazoa</taxon>
        <taxon>Chordata</taxon>
        <taxon>Craniata</taxon>
        <taxon>Vertebrata</taxon>
        <taxon>Euteleostomi</taxon>
        <taxon>Actinopterygii</taxon>
        <taxon>Neopterygii</taxon>
        <taxon>Teleostei</taxon>
        <taxon>Ostariophysi</taxon>
        <taxon>Cypriniformes</taxon>
        <taxon>Nemacheilidae</taxon>
        <taxon>Triplophysa</taxon>
    </lineage>
</organism>
<proteinExistence type="predicted"/>
<dbReference type="Proteomes" id="UP000324632">
    <property type="component" value="Chromosome 25"/>
</dbReference>